<evidence type="ECO:0000313" key="4">
    <source>
        <dbReference type="Proteomes" id="UP000823521"/>
    </source>
</evidence>
<comment type="caution">
    <text evidence="3">The sequence shown here is derived from an EMBL/GenBank/DDBJ whole genome shotgun (WGS) entry which is preliminary data.</text>
</comment>
<feature type="repeat" description="TPR" evidence="1">
    <location>
        <begin position="361"/>
        <end position="394"/>
    </location>
</feature>
<dbReference type="Pfam" id="PF00196">
    <property type="entry name" value="GerE"/>
    <property type="match status" value="1"/>
</dbReference>
<reference evidence="3 4" key="1">
    <citation type="submission" date="2019-12" db="EMBL/GenBank/DDBJ databases">
        <title>Whole genome sequencing of endophytic Actinobacterium Micromonospora sp. MPMI6T.</title>
        <authorList>
            <person name="Evv R."/>
            <person name="Podile A.R."/>
        </authorList>
    </citation>
    <scope>NUCLEOTIDE SEQUENCE [LARGE SCALE GENOMIC DNA]</scope>
    <source>
        <strain evidence="3 4">MPMI6</strain>
    </source>
</reference>
<sequence length="850" mass="89802">MIPIGRQKALSNVQTAVTAGRCAAVVGAAGTGRTSLLRAVVAGLAENGVEVSLLEGTDADAGVPLAAFAPLVAAADLRGADPLEVYTRLPALVAARGRAVAVDDMDRLDRASVVLLGQLVRARARVVVTVTELSDLPRAARNTGPAEDWHIETLGPLDADELLSLAAEFLGDELAAPSAAVFVTHSLGNPGRMSEMLRAAAGSAVRTDAGIDLGPVRISTRLRELVAPTLPERGSDQRRLLDLLAVTSALPVEVVDPTTLEPAESAGLVEVSERAIRLADPLLDDVLLAAMSPQLRTQNCNEAARLLHGRDGWEVDAVLLSTRAGRKVDPTIALRAAEQALADHAPDRALELARFADPGLADTQLVLGTAYCEQGDHTEATKALTDALALAGDDRARVRVGQQIGLLHAVRRADPATACKEVTRIVETVTDPSWRPVLAADLVKWRLMAGLPVDGIEVRPVAPRAAVRVNEAVIAAMVSTMAGPLGETERHVASGLEALAATDIAPPFAVHLLRLSTYLSMAFGGDLAGAEEFALRHRDAAARGTDPSLGMWEYGTAELALHTGRMDRADAMSARASRHLAWRDFTGLRPAARALRAAVLARLGRITAARELAGRCTPAERADPKVALHLARVEAEWRLRHRDRRSAYETLRAAGVEALAAHHVHLGLLVLDEAAMVRPTEEVAALLGGYAGVSDLYRLFARRAQALVERRVEVAAECAEEFLAMGMPGRAVQAATSAAELAAGSGAGERARRLGRRAVAITSTTGCSGWPSPDQVNALTGREIEIAELAARRVRSREIAESLGLSVRTVDNHLGRIFRKLGVRGRDELSEVFAPVPPTAVGRTGTASAG</sequence>
<feature type="domain" description="HTH luxR-type" evidence="2">
    <location>
        <begin position="772"/>
        <end position="837"/>
    </location>
</feature>
<dbReference type="InterPro" id="IPR019734">
    <property type="entry name" value="TPR_rpt"/>
</dbReference>
<dbReference type="InterPro" id="IPR000792">
    <property type="entry name" value="Tscrpt_reg_LuxR_C"/>
</dbReference>
<name>A0ABS3VNK1_MICEH</name>
<dbReference type="SUPFAM" id="SSF46894">
    <property type="entry name" value="C-terminal effector domain of the bipartite response regulators"/>
    <property type="match status" value="1"/>
</dbReference>
<organism evidence="3 4">
    <name type="scientific">Micromonospora echinofusca</name>
    <dbReference type="NCBI Taxonomy" id="47858"/>
    <lineage>
        <taxon>Bacteria</taxon>
        <taxon>Bacillati</taxon>
        <taxon>Actinomycetota</taxon>
        <taxon>Actinomycetes</taxon>
        <taxon>Micromonosporales</taxon>
        <taxon>Micromonosporaceae</taxon>
        <taxon>Micromonospora</taxon>
    </lineage>
</organism>
<dbReference type="PRINTS" id="PR00038">
    <property type="entry name" value="HTHLUXR"/>
</dbReference>
<dbReference type="InterPro" id="IPR011990">
    <property type="entry name" value="TPR-like_helical_dom_sf"/>
</dbReference>
<keyword evidence="1" id="KW-0802">TPR repeat</keyword>
<evidence type="ECO:0000256" key="1">
    <source>
        <dbReference type="PROSITE-ProRule" id="PRU00339"/>
    </source>
</evidence>
<dbReference type="RefSeq" id="WP_208812666.1">
    <property type="nucleotide sequence ID" value="NZ_WVUH01000049.1"/>
</dbReference>
<dbReference type="CDD" id="cd06170">
    <property type="entry name" value="LuxR_C_like"/>
    <property type="match status" value="1"/>
</dbReference>
<dbReference type="SUPFAM" id="SSF52540">
    <property type="entry name" value="P-loop containing nucleoside triphosphate hydrolases"/>
    <property type="match status" value="1"/>
</dbReference>
<keyword evidence="4" id="KW-1185">Reference proteome</keyword>
<evidence type="ECO:0000259" key="2">
    <source>
        <dbReference type="PROSITE" id="PS50043"/>
    </source>
</evidence>
<dbReference type="Gene3D" id="1.25.40.10">
    <property type="entry name" value="Tetratricopeptide repeat domain"/>
    <property type="match status" value="1"/>
</dbReference>
<accession>A0ABS3VNK1</accession>
<protein>
    <recommendedName>
        <fullName evidence="2">HTH luxR-type domain-containing protein</fullName>
    </recommendedName>
</protein>
<evidence type="ECO:0000313" key="3">
    <source>
        <dbReference type="EMBL" id="MBO4206066.1"/>
    </source>
</evidence>
<dbReference type="Proteomes" id="UP000823521">
    <property type="component" value="Unassembled WGS sequence"/>
</dbReference>
<dbReference type="InterPro" id="IPR016032">
    <property type="entry name" value="Sig_transdc_resp-reg_C-effctor"/>
</dbReference>
<proteinExistence type="predicted"/>
<dbReference type="PROSITE" id="PS50005">
    <property type="entry name" value="TPR"/>
    <property type="match status" value="1"/>
</dbReference>
<dbReference type="Gene3D" id="1.10.10.10">
    <property type="entry name" value="Winged helix-like DNA-binding domain superfamily/Winged helix DNA-binding domain"/>
    <property type="match status" value="1"/>
</dbReference>
<dbReference type="SMART" id="SM00421">
    <property type="entry name" value="HTH_LUXR"/>
    <property type="match status" value="1"/>
</dbReference>
<dbReference type="Gene3D" id="3.40.50.300">
    <property type="entry name" value="P-loop containing nucleotide triphosphate hydrolases"/>
    <property type="match status" value="1"/>
</dbReference>
<dbReference type="EMBL" id="WVUH01000049">
    <property type="protein sequence ID" value="MBO4206066.1"/>
    <property type="molecule type" value="Genomic_DNA"/>
</dbReference>
<dbReference type="InterPro" id="IPR036388">
    <property type="entry name" value="WH-like_DNA-bd_sf"/>
</dbReference>
<dbReference type="PROSITE" id="PS50043">
    <property type="entry name" value="HTH_LUXR_2"/>
    <property type="match status" value="1"/>
</dbReference>
<dbReference type="SUPFAM" id="SSF48452">
    <property type="entry name" value="TPR-like"/>
    <property type="match status" value="1"/>
</dbReference>
<dbReference type="InterPro" id="IPR027417">
    <property type="entry name" value="P-loop_NTPase"/>
</dbReference>
<gene>
    <name evidence="3" type="ORF">GSF22_08610</name>
</gene>